<dbReference type="STRING" id="337451.A0A443NAC5"/>
<evidence type="ECO:0000256" key="5">
    <source>
        <dbReference type="ARBA" id="ARBA00022692"/>
    </source>
</evidence>
<dbReference type="PRINTS" id="PR00248">
    <property type="entry name" value="GPCRMGR"/>
</dbReference>
<evidence type="ECO:0000256" key="1">
    <source>
        <dbReference type="ARBA" id="ARBA00004141"/>
    </source>
</evidence>
<keyword evidence="9 15" id="KW-0472">Membrane</keyword>
<feature type="domain" description="Ionotropic glutamate receptor C-terminal" evidence="18">
    <location>
        <begin position="379"/>
        <end position="722"/>
    </location>
</feature>
<evidence type="ECO:0000256" key="10">
    <source>
        <dbReference type="ARBA" id="ARBA00023170"/>
    </source>
</evidence>
<keyword evidence="4 15" id="KW-0813">Transport</keyword>
<comment type="function">
    <text evidence="14">Glutamate-gated receptor that probably acts as a non-selective cation channel. May be involved in light-signal transduction and calcium homeostasis via the regulation of calcium influx into cells.</text>
</comment>
<dbReference type="InterPro" id="IPR001320">
    <property type="entry name" value="Iontro_rcpt_C"/>
</dbReference>
<dbReference type="PANTHER" id="PTHR34836">
    <property type="entry name" value="OS06G0188250 PROTEIN"/>
    <property type="match status" value="1"/>
</dbReference>
<comment type="function">
    <text evidence="15">Glutamate-gated receptor that probably acts as non-selective cation channel.</text>
</comment>
<evidence type="ECO:0000256" key="7">
    <source>
        <dbReference type="ARBA" id="ARBA00022989"/>
    </source>
</evidence>
<dbReference type="InterPro" id="IPR000337">
    <property type="entry name" value="GPCR_3"/>
</dbReference>
<feature type="transmembrane region" description="Helical" evidence="16">
    <location>
        <begin position="504"/>
        <end position="526"/>
    </location>
</feature>
<dbReference type="PIRSF" id="PIRSF037090">
    <property type="entry name" value="Iontro_Glu-like_rcpt_pln"/>
    <property type="match status" value="1"/>
</dbReference>
<dbReference type="Pfam" id="PF01094">
    <property type="entry name" value="ANF_receptor"/>
    <property type="match status" value="2"/>
</dbReference>
<dbReference type="Pfam" id="PF00060">
    <property type="entry name" value="Lig_chan"/>
    <property type="match status" value="1"/>
</dbReference>
<dbReference type="AlphaFoldDB" id="A0A443NAC5"/>
<keyword evidence="20" id="KW-1185">Reference proteome</keyword>
<evidence type="ECO:0000313" key="19">
    <source>
        <dbReference type="EMBL" id="RWR75358.1"/>
    </source>
</evidence>
<evidence type="ECO:0000256" key="13">
    <source>
        <dbReference type="ARBA" id="ARBA00023303"/>
    </source>
</evidence>
<evidence type="ECO:0000256" key="16">
    <source>
        <dbReference type="SAM" id="Phobius"/>
    </source>
</evidence>
<evidence type="ECO:0000313" key="20">
    <source>
        <dbReference type="Proteomes" id="UP000283530"/>
    </source>
</evidence>
<evidence type="ECO:0000256" key="6">
    <source>
        <dbReference type="ARBA" id="ARBA00022729"/>
    </source>
</evidence>
<dbReference type="FunFam" id="3.40.190.10:FF:000103">
    <property type="entry name" value="Glutamate receptor"/>
    <property type="match status" value="1"/>
</dbReference>
<dbReference type="EMBL" id="QPKB01000002">
    <property type="protein sequence ID" value="RWR75358.1"/>
    <property type="molecule type" value="Genomic_DNA"/>
</dbReference>
<dbReference type="GO" id="GO:0016020">
    <property type="term" value="C:membrane"/>
    <property type="evidence" value="ECO:0007669"/>
    <property type="project" value="UniProtKB-SubCell"/>
</dbReference>
<keyword evidence="10 15" id="KW-0675">Receptor</keyword>
<sequence length="854" mass="96332">MFSFSFILLFSLSLLFGHRLSLAHNDSLNASKTVFDVGVVLDLATPLGKMSQICISMAVADFYKTHNNYTTKLNLHWTDSNQDLVEAASKALDLLKDVQVKAIIGPQTSLQATFLAELGDKYHVPILSFSSTSPLLSSIQTPYFMRTALNDSSQMKAIAAVVKAFAWREVVQICEDTPYGNGVTPYLTDALQEVGARVSYKSVISHLMSDDQIAQELNKLKTMQKSRVFIVHLSLSRWKRRLLNENPDFRRLKLNIFGLWAYDAVWALAKAIEEVQQRRQNSIDLAGLGVSEIGPRLRDAILKTNFKGLSGQFNLFNGQLEASTFQIVNVNEKGEREIGFWTASQGLHKKLKTNSTSKADLKPIIWPGETATVPKSWKKLKIGVPKRYGFTEFVNVIRDPQTDQLIVTGYAIDIFEAAVKELPYGLDYEFVPFENEDGKQTGNYNELVDQVYLKKFDAVVGDVTIIANRSRYVDFTLPYVESGVAMVVSVKENRNKAWIFLKPLCWDVWLTTGAAFVLTGVVVWTLEHRINEEFRGPLAHQVGVTLWFSFSTLVFAHRERLVSNWSRFVVIIWVFVVWILTTSYSASFTSLVTLQQLQPAFNEVSKRDYVGYQGGGFVLDYLKTLGYEESKLKAYSSAEEYAEALSNGTVVAIFDEIPYLRLFFANKENCAKYKMVDPVYKTSGFGFVFPTGSPLVADMSRAILNVTQGPTIKEIELKWRMPETIYCQDQPLPISSSLTLDNFWGLFLLTGTASISAFLIFLLSFLYRNKHVLITRDYGVSFHQRLIAIIRCFNERELPHRTTKPNEGLAIGNGHANNSTHNIELSDPNAKEGATVVITEFDTHPQHIDRYPCV</sequence>
<dbReference type="PANTHER" id="PTHR34836:SF1">
    <property type="entry name" value="OS09G0428600 PROTEIN"/>
    <property type="match status" value="1"/>
</dbReference>
<comment type="caution">
    <text evidence="19">The sequence shown here is derived from an EMBL/GenBank/DDBJ whole genome shotgun (WGS) entry which is preliminary data.</text>
</comment>
<evidence type="ECO:0000256" key="14">
    <source>
        <dbReference type="ARBA" id="ARBA00049638"/>
    </source>
</evidence>
<dbReference type="OrthoDB" id="5984008at2759"/>
<dbReference type="InterPro" id="IPR015683">
    <property type="entry name" value="Ionotropic_Glu_rcpt"/>
</dbReference>
<dbReference type="CDD" id="cd19990">
    <property type="entry name" value="PBP1_GABAb_receptor_plant"/>
    <property type="match status" value="1"/>
</dbReference>
<evidence type="ECO:0000256" key="17">
    <source>
        <dbReference type="SAM" id="SignalP"/>
    </source>
</evidence>
<gene>
    <name evidence="19" type="ORF">CKAN_00373500</name>
</gene>
<dbReference type="Gene3D" id="3.40.50.2300">
    <property type="match status" value="1"/>
</dbReference>
<feature type="transmembrane region" description="Helical" evidence="16">
    <location>
        <begin position="568"/>
        <end position="586"/>
    </location>
</feature>
<evidence type="ECO:0000256" key="2">
    <source>
        <dbReference type="ARBA" id="ARBA00008685"/>
    </source>
</evidence>
<evidence type="ECO:0000256" key="8">
    <source>
        <dbReference type="ARBA" id="ARBA00023065"/>
    </source>
</evidence>
<reference evidence="19 20" key="1">
    <citation type="journal article" date="2019" name="Nat. Plants">
        <title>Stout camphor tree genome fills gaps in understanding of flowering plant genome evolution.</title>
        <authorList>
            <person name="Chaw S.M."/>
            <person name="Liu Y.C."/>
            <person name="Wu Y.W."/>
            <person name="Wang H.Y."/>
            <person name="Lin C.I."/>
            <person name="Wu C.S."/>
            <person name="Ke H.M."/>
            <person name="Chang L.Y."/>
            <person name="Hsu C.Y."/>
            <person name="Yang H.T."/>
            <person name="Sudianto E."/>
            <person name="Hsu M.H."/>
            <person name="Wu K.P."/>
            <person name="Wang L.N."/>
            <person name="Leebens-Mack J.H."/>
            <person name="Tsai I.J."/>
        </authorList>
    </citation>
    <scope>NUCLEOTIDE SEQUENCE [LARGE SCALE GENOMIC DNA]</scope>
    <source>
        <strain evidence="20">cv. Chaw 1501</strain>
        <tissue evidence="19">Young leaves</tissue>
    </source>
</reference>
<keyword evidence="7 16" id="KW-1133">Transmembrane helix</keyword>
<protein>
    <recommendedName>
        <fullName evidence="15">Glutamate receptor</fullName>
    </recommendedName>
</protein>
<evidence type="ECO:0000259" key="18">
    <source>
        <dbReference type="SMART" id="SM00079"/>
    </source>
</evidence>
<dbReference type="InterPro" id="IPR044440">
    <property type="entry name" value="GABAb_receptor_plant_PBP1"/>
</dbReference>
<feature type="signal peptide" evidence="17">
    <location>
        <begin position="1"/>
        <end position="23"/>
    </location>
</feature>
<evidence type="ECO:0000256" key="3">
    <source>
        <dbReference type="ARBA" id="ARBA00011095"/>
    </source>
</evidence>
<dbReference type="GO" id="GO:0004930">
    <property type="term" value="F:G protein-coupled receptor activity"/>
    <property type="evidence" value="ECO:0007669"/>
    <property type="project" value="InterPro"/>
</dbReference>
<name>A0A443NAC5_9MAGN</name>
<dbReference type="InterPro" id="IPR001828">
    <property type="entry name" value="ANF_lig-bd_rcpt"/>
</dbReference>
<evidence type="ECO:0000256" key="9">
    <source>
        <dbReference type="ARBA" id="ARBA00023136"/>
    </source>
</evidence>
<proteinExistence type="inferred from homology"/>
<keyword evidence="11" id="KW-0325">Glycoprotein</keyword>
<feature type="transmembrane region" description="Helical" evidence="16">
    <location>
        <begin position="743"/>
        <end position="767"/>
    </location>
</feature>
<dbReference type="SUPFAM" id="SSF53850">
    <property type="entry name" value="Periplasmic binding protein-like II"/>
    <property type="match status" value="1"/>
</dbReference>
<dbReference type="InterPro" id="IPR019594">
    <property type="entry name" value="Glu/Gly-bd"/>
</dbReference>
<keyword evidence="12 15" id="KW-1071">Ligand-gated ion channel</keyword>
<keyword evidence="13 15" id="KW-0407">Ion channel</keyword>
<dbReference type="Gene3D" id="3.40.190.10">
    <property type="entry name" value="Periplasmic binding protein-like II"/>
    <property type="match status" value="2"/>
</dbReference>
<evidence type="ECO:0000256" key="15">
    <source>
        <dbReference type="PIRNR" id="PIRNR037090"/>
    </source>
</evidence>
<evidence type="ECO:0000256" key="12">
    <source>
        <dbReference type="ARBA" id="ARBA00023286"/>
    </source>
</evidence>
<dbReference type="Pfam" id="PF10613">
    <property type="entry name" value="Lig_chan-Glu_bd"/>
    <property type="match status" value="1"/>
</dbReference>
<feature type="chain" id="PRO_5019295382" description="Glutamate receptor" evidence="17">
    <location>
        <begin position="24"/>
        <end position="854"/>
    </location>
</feature>
<comment type="subcellular location">
    <subcellularLocation>
        <location evidence="1">Membrane</location>
        <topology evidence="1">Multi-pass membrane protein</topology>
    </subcellularLocation>
</comment>
<dbReference type="Gene3D" id="1.10.287.70">
    <property type="match status" value="1"/>
</dbReference>
<dbReference type="InterPro" id="IPR017103">
    <property type="entry name" value="Iontropic_Glu_rcpt_pln"/>
</dbReference>
<keyword evidence="6 17" id="KW-0732">Signal</keyword>
<comment type="subunit">
    <text evidence="3">May form heteromers.</text>
</comment>
<accession>A0A443NAC5</accession>
<keyword evidence="8 15" id="KW-0406">Ion transport</keyword>
<keyword evidence="5 16" id="KW-0812">Transmembrane</keyword>
<dbReference type="GO" id="GO:0015276">
    <property type="term" value="F:ligand-gated monoatomic ion channel activity"/>
    <property type="evidence" value="ECO:0007669"/>
    <property type="project" value="InterPro"/>
</dbReference>
<evidence type="ECO:0000256" key="4">
    <source>
        <dbReference type="ARBA" id="ARBA00022448"/>
    </source>
</evidence>
<dbReference type="Proteomes" id="UP000283530">
    <property type="component" value="Unassembled WGS sequence"/>
</dbReference>
<dbReference type="SUPFAM" id="SSF53822">
    <property type="entry name" value="Periplasmic binding protein-like I"/>
    <property type="match status" value="1"/>
</dbReference>
<dbReference type="CDD" id="cd13686">
    <property type="entry name" value="GluR_Plant"/>
    <property type="match status" value="1"/>
</dbReference>
<dbReference type="SMART" id="SM00079">
    <property type="entry name" value="PBPe"/>
    <property type="match status" value="1"/>
</dbReference>
<dbReference type="InterPro" id="IPR028082">
    <property type="entry name" value="Peripla_BP_I"/>
</dbReference>
<evidence type="ECO:0000256" key="11">
    <source>
        <dbReference type="ARBA" id="ARBA00023180"/>
    </source>
</evidence>
<dbReference type="FunFam" id="1.10.287.70:FF:000037">
    <property type="entry name" value="Glutamate receptor"/>
    <property type="match status" value="1"/>
</dbReference>
<organism evidence="19 20">
    <name type="scientific">Cinnamomum micranthum f. kanehirae</name>
    <dbReference type="NCBI Taxonomy" id="337451"/>
    <lineage>
        <taxon>Eukaryota</taxon>
        <taxon>Viridiplantae</taxon>
        <taxon>Streptophyta</taxon>
        <taxon>Embryophyta</taxon>
        <taxon>Tracheophyta</taxon>
        <taxon>Spermatophyta</taxon>
        <taxon>Magnoliopsida</taxon>
        <taxon>Magnoliidae</taxon>
        <taxon>Laurales</taxon>
        <taxon>Lauraceae</taxon>
        <taxon>Cinnamomum</taxon>
    </lineage>
</organism>
<comment type="similarity">
    <text evidence="2 15">Belongs to the glutamate-gated ion channel (TC 1.A.10.1) family.</text>
</comment>